<feature type="region of interest" description="Disordered" evidence="1">
    <location>
        <begin position="510"/>
        <end position="538"/>
    </location>
</feature>
<dbReference type="PANTHER" id="PTHR36102:SF5">
    <property type="entry name" value="YDR124W-LIKE HELICAL BUNDLE DOMAIN-CONTAINING PROTEIN"/>
    <property type="match status" value="1"/>
</dbReference>
<feature type="compositionally biased region" description="Basic and acidic residues" evidence="1">
    <location>
        <begin position="216"/>
        <end position="225"/>
    </location>
</feature>
<evidence type="ECO:0000259" key="2">
    <source>
        <dbReference type="Pfam" id="PF11001"/>
    </source>
</evidence>
<protein>
    <recommendedName>
        <fullName evidence="2">Subtelomeric hrmA-associated cluster protein AFUB-079030/YDR124W-like helical bundle domain-containing protein</fullName>
    </recommendedName>
</protein>
<sequence>MVVNASVSKLGSAKRPLASLQDDCHGWDPALPMSAPLHPSVNLPFAHYALIYLDNMGKLKVSESPSIQEQNRTVFTPEVREKFLEILGSKIGYHKPLLRRASAAPYAYNHTHEMSYHRQGKRRKASAHDSALEITFSERFPEPTPQVVSTPTNNMVALEIGDTDKVQDYYETALKHFQQINCRLIAKAFIKFIEPRKQVKHPYNGGRPRAGAPPGEKGDPERTKPEWWPAGVQHKEPDHLKKEQRLRLLIHILRKLGKFNITAEKLEEVARDSKRQLRPEESIEEKMEILNEIFKVRKLEERFERGEVDADTVVFIRNRDAPAKDVKDNESVVSDTEQKFEIEEIEDAEEVPSVSSSEHLSASFASVDPLPLSRSFSMGNDRGQTLPMNESFSFEETLNQERSYFPSTGGYTNEYSSHPILEAPTTSGVVSPHEHPGGFDYLSHAPMAASVASEHQRPLSMPMQHLGPYDTWNSPFRHNAYNSMEYAATQTLTQNPMHYPMSLCQPHPHDLPRGPDLGRERPSHMELMGSRTSISRSF</sequence>
<proteinExistence type="predicted"/>
<dbReference type="Proteomes" id="UP001610432">
    <property type="component" value="Unassembled WGS sequence"/>
</dbReference>
<evidence type="ECO:0000313" key="4">
    <source>
        <dbReference type="Proteomes" id="UP001610432"/>
    </source>
</evidence>
<organism evidence="3 4">
    <name type="scientific">Aspergillus lucknowensis</name>
    <dbReference type="NCBI Taxonomy" id="176173"/>
    <lineage>
        <taxon>Eukaryota</taxon>
        <taxon>Fungi</taxon>
        <taxon>Dikarya</taxon>
        <taxon>Ascomycota</taxon>
        <taxon>Pezizomycotina</taxon>
        <taxon>Eurotiomycetes</taxon>
        <taxon>Eurotiomycetidae</taxon>
        <taxon>Eurotiales</taxon>
        <taxon>Aspergillaceae</taxon>
        <taxon>Aspergillus</taxon>
        <taxon>Aspergillus subgen. Nidulantes</taxon>
    </lineage>
</organism>
<dbReference type="PANTHER" id="PTHR36102">
    <property type="entry name" value="CHROMOSOME 10, WHOLE GENOME SHOTGUN SEQUENCE"/>
    <property type="match status" value="1"/>
</dbReference>
<dbReference type="EMBL" id="JBFXLQ010000015">
    <property type="protein sequence ID" value="KAL2868222.1"/>
    <property type="molecule type" value="Genomic_DNA"/>
</dbReference>
<dbReference type="Pfam" id="PF11001">
    <property type="entry name" value="AFUB_07903_YDR124W_hel"/>
    <property type="match status" value="1"/>
</dbReference>
<reference evidence="3 4" key="1">
    <citation type="submission" date="2024-07" db="EMBL/GenBank/DDBJ databases">
        <title>Section-level genome sequencing and comparative genomics of Aspergillus sections Usti and Cavernicolus.</title>
        <authorList>
            <consortium name="Lawrence Berkeley National Laboratory"/>
            <person name="Nybo J.L."/>
            <person name="Vesth T.C."/>
            <person name="Theobald S."/>
            <person name="Frisvad J.C."/>
            <person name="Larsen T.O."/>
            <person name="Kjaerboelling I."/>
            <person name="Rothschild-Mancinelli K."/>
            <person name="Lyhne E.K."/>
            <person name="Kogle M.E."/>
            <person name="Barry K."/>
            <person name="Clum A."/>
            <person name="Na H."/>
            <person name="Ledsgaard L."/>
            <person name="Lin J."/>
            <person name="Lipzen A."/>
            <person name="Kuo A."/>
            <person name="Riley R."/>
            <person name="Mondo S."/>
            <person name="Labutti K."/>
            <person name="Haridas S."/>
            <person name="Pangalinan J."/>
            <person name="Salamov A.A."/>
            <person name="Simmons B.A."/>
            <person name="Magnuson J.K."/>
            <person name="Chen J."/>
            <person name="Drula E."/>
            <person name="Henrissat B."/>
            <person name="Wiebenga A."/>
            <person name="Lubbers R.J."/>
            <person name="Gomes A.C."/>
            <person name="Macurrencykelacurrency M.R."/>
            <person name="Stajich J."/>
            <person name="Grigoriev I.V."/>
            <person name="Mortensen U.H."/>
            <person name="De Vries R.P."/>
            <person name="Baker S.E."/>
            <person name="Andersen M.R."/>
        </authorList>
    </citation>
    <scope>NUCLEOTIDE SEQUENCE [LARGE SCALE GENOMIC DNA]</scope>
    <source>
        <strain evidence="3 4">CBS 449.75</strain>
    </source>
</reference>
<feature type="region of interest" description="Disordered" evidence="1">
    <location>
        <begin position="200"/>
        <end position="229"/>
    </location>
</feature>
<dbReference type="RefSeq" id="XP_070887201.1">
    <property type="nucleotide sequence ID" value="XM_071032789.1"/>
</dbReference>
<keyword evidence="4" id="KW-1185">Reference proteome</keyword>
<feature type="compositionally biased region" description="Basic and acidic residues" evidence="1">
    <location>
        <begin position="510"/>
        <end position="524"/>
    </location>
</feature>
<feature type="compositionally biased region" description="Low complexity" evidence="1">
    <location>
        <begin position="205"/>
        <end position="215"/>
    </location>
</feature>
<dbReference type="InterPro" id="IPR047092">
    <property type="entry name" value="AFUB_07903/YDR124W-like_hel"/>
</dbReference>
<name>A0ABR4LUK7_9EURO</name>
<dbReference type="GeneID" id="98147861"/>
<gene>
    <name evidence="3" type="ORF">BJX67DRAFT_380417</name>
</gene>
<evidence type="ECO:0000313" key="3">
    <source>
        <dbReference type="EMBL" id="KAL2868222.1"/>
    </source>
</evidence>
<accession>A0ABR4LUK7</accession>
<evidence type="ECO:0000256" key="1">
    <source>
        <dbReference type="SAM" id="MobiDB-lite"/>
    </source>
</evidence>
<comment type="caution">
    <text evidence="3">The sequence shown here is derived from an EMBL/GenBank/DDBJ whole genome shotgun (WGS) entry which is preliminary data.</text>
</comment>
<feature type="domain" description="Subtelomeric hrmA-associated cluster protein AFUB-079030/YDR124W-like helical bundle" evidence="2">
    <location>
        <begin position="159"/>
        <end position="298"/>
    </location>
</feature>
<dbReference type="InterPro" id="IPR021264">
    <property type="entry name" value="AFUB_079030/YDR124W-like"/>
</dbReference>